<dbReference type="OrthoDB" id="5354116at2759"/>
<keyword evidence="5" id="KW-0496">Mitochondrion</keyword>
<dbReference type="PANTHER" id="PTHR12289">
    <property type="entry name" value="METAXIN RELATED"/>
    <property type="match status" value="1"/>
</dbReference>
<gene>
    <name evidence="10" type="ORF">TRICI_003539</name>
</gene>
<keyword evidence="2" id="KW-0813">Transport</keyword>
<sequence length="784" mass="89073">MMELHVWGALGDLVSFTPECLAAIYYMNLVVPREKVVVVRSSNTHLNELGQLPSLRHNEKNIGGFNNIVRYLRKLGYSLEGKLSRQDKARDKAFTSFIDTKFTVLSYYAAYLDNENYEGVIRPLFTQLLPFPMQYNVPLNQRAIARNRCAEAGLTERQRPNTQSLQKFKRQMGVSQIQQESDEREQKQRELLEDAKDNLKALNYVNEVLESLFEDNRNLKDGLFIVQEHSLSVCDVLFLAHLHWHLSDELKSSVLRSLIHSNYPALMEYYQKGMKRLDLQVNFREPDPEDIPSLHEIGRQILDKDLSDENIQADLREFLQDTKGEGSGTIRQKFGVDKYGLDVHAFYQDIKVATTGLLVQHTIGSEEYVKINNYFRFVVEMMFREGHRLNLIPLHDPESDSVENAFESEAMDGFYKIYVDIKEWYNEGYYIKSQSGVLFSSWTGKSCVDPRETETHGSFDTTKLAPADNNKKESQIGTLSPALARIPHPAVPPTELLSFFKHPIDASLSSCKWLKFDEYSSFAPSKDNAGSILDPLTTGSVWFEKLGQKKLVTEDDVNEAAKERIKELEEQLNNDKDVEMADVDGEKEKANENGSATEEVKKEDKEEGQKDDQEDKEKEKEKTTGSSIEASPTPEQEDGEDPADVEAEEIDVESVLEWTPANFVDDDEVEAAEAGTEQELVSNLLLQLQHMQRVRLANNAGTTEFTVPAKERRLAIKIQNILTRLVQDETPKSLDMAVSSNVPILQTNYQGVLPTPPDTRTMPQAGRLASINSRATPSRAKARR</sequence>
<evidence type="ECO:0000256" key="5">
    <source>
        <dbReference type="ARBA" id="ARBA00023128"/>
    </source>
</evidence>
<keyword evidence="3" id="KW-1000">Mitochondrion outer membrane</keyword>
<evidence type="ECO:0000256" key="7">
    <source>
        <dbReference type="SAM" id="Coils"/>
    </source>
</evidence>
<evidence type="ECO:0000256" key="6">
    <source>
        <dbReference type="ARBA" id="ARBA00023136"/>
    </source>
</evidence>
<dbReference type="GO" id="GO:0015031">
    <property type="term" value="P:protein transport"/>
    <property type="evidence" value="ECO:0007669"/>
    <property type="project" value="UniProtKB-KW"/>
</dbReference>
<evidence type="ECO:0000256" key="1">
    <source>
        <dbReference type="ARBA" id="ARBA00004294"/>
    </source>
</evidence>
<feature type="domain" description="Mitochondrial outer membrane transport complex Sam37/metaxin N-terminal" evidence="9">
    <location>
        <begin position="20"/>
        <end position="142"/>
    </location>
</feature>
<feature type="region of interest" description="Disordered" evidence="8">
    <location>
        <begin position="749"/>
        <end position="784"/>
    </location>
</feature>
<evidence type="ECO:0000313" key="10">
    <source>
        <dbReference type="EMBL" id="KAA8912259.1"/>
    </source>
</evidence>
<dbReference type="InterPro" id="IPR050931">
    <property type="entry name" value="Mito_Protein_Transport_Metaxin"/>
</dbReference>
<dbReference type="GO" id="GO:0007005">
    <property type="term" value="P:mitochondrion organization"/>
    <property type="evidence" value="ECO:0007669"/>
    <property type="project" value="TreeGrafter"/>
</dbReference>
<evidence type="ECO:0000256" key="2">
    <source>
        <dbReference type="ARBA" id="ARBA00022448"/>
    </source>
</evidence>
<feature type="coiled-coil region" evidence="7">
    <location>
        <begin position="174"/>
        <end position="212"/>
    </location>
</feature>
<dbReference type="InterPro" id="IPR019564">
    <property type="entry name" value="Sam37/metaxin_N"/>
</dbReference>
<feature type="compositionally biased region" description="Basic and acidic residues" evidence="8">
    <location>
        <begin position="568"/>
        <end position="591"/>
    </location>
</feature>
<comment type="subcellular location">
    <subcellularLocation>
        <location evidence="1">Mitochondrion outer membrane</location>
    </subcellularLocation>
</comment>
<feature type="compositionally biased region" description="Acidic residues" evidence="8">
    <location>
        <begin position="635"/>
        <end position="644"/>
    </location>
</feature>
<dbReference type="PANTHER" id="PTHR12289:SF41">
    <property type="entry name" value="FAILED AXON CONNECTIONS-RELATED"/>
    <property type="match status" value="1"/>
</dbReference>
<comment type="caution">
    <text evidence="10">The sequence shown here is derived from an EMBL/GenBank/DDBJ whole genome shotgun (WGS) entry which is preliminary data.</text>
</comment>
<proteinExistence type="predicted"/>
<feature type="region of interest" description="Disordered" evidence="8">
    <location>
        <begin position="451"/>
        <end position="472"/>
    </location>
</feature>
<keyword evidence="7" id="KW-0175">Coiled coil</keyword>
<feature type="region of interest" description="Disordered" evidence="8">
    <location>
        <begin position="568"/>
        <end position="644"/>
    </location>
</feature>
<evidence type="ECO:0000313" key="11">
    <source>
        <dbReference type="Proteomes" id="UP000761534"/>
    </source>
</evidence>
<feature type="compositionally biased region" description="Polar residues" evidence="8">
    <location>
        <begin position="624"/>
        <end position="634"/>
    </location>
</feature>
<keyword evidence="6" id="KW-0472">Membrane</keyword>
<dbReference type="AlphaFoldDB" id="A0A642V2V2"/>
<protein>
    <recommendedName>
        <fullName evidence="9">Mitochondrial outer membrane transport complex Sam37/metaxin N-terminal domain-containing protein</fullName>
    </recommendedName>
</protein>
<dbReference type="Proteomes" id="UP000761534">
    <property type="component" value="Unassembled WGS sequence"/>
</dbReference>
<dbReference type="EMBL" id="SWFS01000259">
    <property type="protein sequence ID" value="KAA8912259.1"/>
    <property type="molecule type" value="Genomic_DNA"/>
</dbReference>
<evidence type="ECO:0000259" key="9">
    <source>
        <dbReference type="Pfam" id="PF10568"/>
    </source>
</evidence>
<feature type="compositionally biased region" description="Basic and acidic residues" evidence="8">
    <location>
        <begin position="598"/>
        <end position="623"/>
    </location>
</feature>
<organism evidence="10 11">
    <name type="scientific">Trichomonascus ciferrii</name>
    <dbReference type="NCBI Taxonomy" id="44093"/>
    <lineage>
        <taxon>Eukaryota</taxon>
        <taxon>Fungi</taxon>
        <taxon>Dikarya</taxon>
        <taxon>Ascomycota</taxon>
        <taxon>Saccharomycotina</taxon>
        <taxon>Dipodascomycetes</taxon>
        <taxon>Dipodascales</taxon>
        <taxon>Trichomonascaceae</taxon>
        <taxon>Trichomonascus</taxon>
        <taxon>Trichomonascus ciferrii complex</taxon>
    </lineage>
</organism>
<evidence type="ECO:0000256" key="8">
    <source>
        <dbReference type="SAM" id="MobiDB-lite"/>
    </source>
</evidence>
<accession>A0A642V2V2</accession>
<keyword evidence="4" id="KW-0653">Protein transport</keyword>
<evidence type="ECO:0000256" key="3">
    <source>
        <dbReference type="ARBA" id="ARBA00022787"/>
    </source>
</evidence>
<dbReference type="VEuPathDB" id="FungiDB:TRICI_003539"/>
<evidence type="ECO:0000256" key="4">
    <source>
        <dbReference type="ARBA" id="ARBA00022927"/>
    </source>
</evidence>
<reference evidence="10" key="1">
    <citation type="journal article" date="2019" name="G3 (Bethesda)">
        <title>Genome Assemblies of Two Rare Opportunistic Yeast Pathogens: Diutina rugosa (syn. Candida rugosa) and Trichomonascus ciferrii (syn. Candida ciferrii).</title>
        <authorList>
            <person name="Mixao V."/>
            <person name="Saus E."/>
            <person name="Hansen A.P."/>
            <person name="Lass-Florl C."/>
            <person name="Gabaldon T."/>
        </authorList>
    </citation>
    <scope>NUCLEOTIDE SEQUENCE</scope>
    <source>
        <strain evidence="10">CBS 4856</strain>
    </source>
</reference>
<keyword evidence="11" id="KW-1185">Reference proteome</keyword>
<dbReference type="Pfam" id="PF10568">
    <property type="entry name" value="Tom37"/>
    <property type="match status" value="1"/>
</dbReference>
<name>A0A642V2V2_9ASCO</name>
<dbReference type="GO" id="GO:0001401">
    <property type="term" value="C:SAM complex"/>
    <property type="evidence" value="ECO:0007669"/>
    <property type="project" value="InterPro"/>
</dbReference>